<sequence>MEINQQTLLVIVSLLVLWVSFLSFLFYYQRSHYLRLLNRSQGGNLVKVLDKILESEVKNEKELANITQEIENIKKDAGFHIQKIGLVRFNPFSETGGDQSFSLAVLNESNTGIVITGLHTRDRTRVYAKPVNQGKSRYTISKEEQRAIKEAKK</sequence>
<organism evidence="2 3">
    <name type="scientific">Candidatus Woesebacteria bacterium GW2011_GWB1_43_14</name>
    <dbReference type="NCBI Taxonomy" id="1618578"/>
    <lineage>
        <taxon>Bacteria</taxon>
        <taxon>Candidatus Woeseibacteriota</taxon>
    </lineage>
</organism>
<evidence type="ECO:0000256" key="1">
    <source>
        <dbReference type="SAM" id="Phobius"/>
    </source>
</evidence>
<dbReference type="Pfam" id="PF14584">
    <property type="entry name" value="DUF4446"/>
    <property type="match status" value="1"/>
</dbReference>
<feature type="transmembrane region" description="Helical" evidence="1">
    <location>
        <begin position="6"/>
        <end position="28"/>
    </location>
</feature>
<keyword evidence="1" id="KW-0472">Membrane</keyword>
<gene>
    <name evidence="2" type="ORF">UV74_C0013G0484</name>
</gene>
<protein>
    <recommendedName>
        <fullName evidence="4">DUF4446 domain-containing protein</fullName>
    </recommendedName>
</protein>
<dbReference type="InterPro" id="IPR027981">
    <property type="entry name" value="DUF4446"/>
</dbReference>
<dbReference type="EMBL" id="LCFQ01000013">
    <property type="protein sequence ID" value="KKS97362.1"/>
    <property type="molecule type" value="Genomic_DNA"/>
</dbReference>
<proteinExistence type="predicted"/>
<keyword evidence="1" id="KW-0812">Transmembrane</keyword>
<keyword evidence="1" id="KW-1133">Transmembrane helix</keyword>
<name>A0A0G1DIE4_9BACT</name>
<evidence type="ECO:0008006" key="4">
    <source>
        <dbReference type="Google" id="ProtNLM"/>
    </source>
</evidence>
<dbReference type="Proteomes" id="UP000034090">
    <property type="component" value="Unassembled WGS sequence"/>
</dbReference>
<evidence type="ECO:0000313" key="2">
    <source>
        <dbReference type="EMBL" id="KKS97362.1"/>
    </source>
</evidence>
<reference evidence="2 3" key="1">
    <citation type="journal article" date="2015" name="Nature">
        <title>rRNA introns, odd ribosomes, and small enigmatic genomes across a large radiation of phyla.</title>
        <authorList>
            <person name="Brown C.T."/>
            <person name="Hug L.A."/>
            <person name="Thomas B.C."/>
            <person name="Sharon I."/>
            <person name="Castelle C.J."/>
            <person name="Singh A."/>
            <person name="Wilkins M.J."/>
            <person name="Williams K.H."/>
            <person name="Banfield J.F."/>
        </authorList>
    </citation>
    <scope>NUCLEOTIDE SEQUENCE [LARGE SCALE GENOMIC DNA]</scope>
</reference>
<dbReference type="STRING" id="1618578.UV74_C0013G0484"/>
<evidence type="ECO:0000313" key="3">
    <source>
        <dbReference type="Proteomes" id="UP000034090"/>
    </source>
</evidence>
<comment type="caution">
    <text evidence="2">The sequence shown here is derived from an EMBL/GenBank/DDBJ whole genome shotgun (WGS) entry which is preliminary data.</text>
</comment>
<dbReference type="AlphaFoldDB" id="A0A0G1DIE4"/>
<accession>A0A0G1DIE4</accession>